<dbReference type="Gene3D" id="3.90.550.10">
    <property type="entry name" value="Spore Coat Polysaccharide Biosynthesis Protein SpsA, Chain A"/>
    <property type="match status" value="1"/>
</dbReference>
<dbReference type="InterPro" id="IPR001173">
    <property type="entry name" value="Glyco_trans_2-like"/>
</dbReference>
<keyword evidence="2" id="KW-0808">Transferase</keyword>
<proteinExistence type="predicted"/>
<dbReference type="PANTHER" id="PTHR22916:SF51">
    <property type="entry name" value="GLYCOSYLTRANSFERASE EPSH-RELATED"/>
    <property type="match status" value="1"/>
</dbReference>
<evidence type="ECO:0000256" key="2">
    <source>
        <dbReference type="ARBA" id="ARBA00022679"/>
    </source>
</evidence>
<organism evidence="4 5">
    <name type="scientific">Veillonella rogosae JCM 15642</name>
    <dbReference type="NCBI Taxonomy" id="1298595"/>
    <lineage>
        <taxon>Bacteria</taxon>
        <taxon>Bacillati</taxon>
        <taxon>Bacillota</taxon>
        <taxon>Negativicutes</taxon>
        <taxon>Veillonellales</taxon>
        <taxon>Veillonellaceae</taxon>
        <taxon>Veillonella</taxon>
    </lineage>
</organism>
<dbReference type="RefSeq" id="WP_105081832.1">
    <property type="nucleotide sequence ID" value="NZ_PPCX01000010.1"/>
</dbReference>
<evidence type="ECO:0000313" key="4">
    <source>
        <dbReference type="EMBL" id="PQL12283.1"/>
    </source>
</evidence>
<reference evidence="4 5" key="1">
    <citation type="submission" date="2018-01" db="EMBL/GenBank/DDBJ databases">
        <title>Draft genome sequences of clinical isolates and type strains of oral Veillonella including Veillonella infantum sp., nov.</title>
        <authorList>
            <person name="Mashima I."/>
            <person name="Liao Y.-C."/>
            <person name="Sabharwal A."/>
            <person name="Haase E.M."/>
            <person name="Nakazawa F."/>
            <person name="Scannapieco F.A."/>
        </authorList>
    </citation>
    <scope>NUCLEOTIDE SEQUENCE [LARGE SCALE GENOMIC DNA]</scope>
    <source>
        <strain evidence="4 5">JCM 15642</strain>
    </source>
</reference>
<feature type="domain" description="Glycosyltransferase 2-like" evidence="3">
    <location>
        <begin position="7"/>
        <end position="169"/>
    </location>
</feature>
<protein>
    <recommendedName>
        <fullName evidence="3">Glycosyltransferase 2-like domain-containing protein</fullName>
    </recommendedName>
</protein>
<dbReference type="CDD" id="cd00761">
    <property type="entry name" value="Glyco_tranf_GTA_type"/>
    <property type="match status" value="1"/>
</dbReference>
<keyword evidence="5" id="KW-1185">Reference proteome</keyword>
<dbReference type="InterPro" id="IPR029044">
    <property type="entry name" value="Nucleotide-diphossugar_trans"/>
</dbReference>
<dbReference type="PANTHER" id="PTHR22916">
    <property type="entry name" value="GLYCOSYLTRANSFERASE"/>
    <property type="match status" value="1"/>
</dbReference>
<keyword evidence="1" id="KW-0328">Glycosyltransferase</keyword>
<gene>
    <name evidence="4" type="ORF">VRHSUH09_07680</name>
</gene>
<dbReference type="SUPFAM" id="SSF53448">
    <property type="entry name" value="Nucleotide-diphospho-sugar transferases"/>
    <property type="match status" value="1"/>
</dbReference>
<sequence length="325" mass="37901">MEKPLISIIIPVYNVKEQLTECVNSILEQSYEQYELILVDDGSTDGSSELCDQLAKISSKIHVIHKKNGGVSSARNIGLDTACGEFVVFVDSDDIISNTYLELFINASTEADLVIGSLQDIYVDGNGCIYKKKLRKHKAPLKGNLFEEYYSLIDWLRGPVAKLYRKSIIDEHHLRFDESLSVAEDQVFNFSYYRFITSYKIEEDSLYQYFHYDTKISLSTLYTEKTFSDDLFKMEIEYSFLKEHCPTSYNTIYIYQIIDLLNKYAALEDNFTTSSYYKCVKRLATLHPLVVDSILSSKKQLIVCLLQMKLYWIVVVYYRYKFRRR</sequence>
<dbReference type="EMBL" id="PPCX01000010">
    <property type="protein sequence ID" value="PQL12283.1"/>
    <property type="molecule type" value="Genomic_DNA"/>
</dbReference>
<dbReference type="Proteomes" id="UP000238774">
    <property type="component" value="Unassembled WGS sequence"/>
</dbReference>
<comment type="caution">
    <text evidence="4">The sequence shown here is derived from an EMBL/GenBank/DDBJ whole genome shotgun (WGS) entry which is preliminary data.</text>
</comment>
<dbReference type="Pfam" id="PF00535">
    <property type="entry name" value="Glycos_transf_2"/>
    <property type="match status" value="1"/>
</dbReference>
<evidence type="ECO:0000256" key="1">
    <source>
        <dbReference type="ARBA" id="ARBA00022676"/>
    </source>
</evidence>
<accession>A0ABX5BXN5</accession>
<evidence type="ECO:0000313" key="5">
    <source>
        <dbReference type="Proteomes" id="UP000238774"/>
    </source>
</evidence>
<evidence type="ECO:0000259" key="3">
    <source>
        <dbReference type="Pfam" id="PF00535"/>
    </source>
</evidence>
<name>A0ABX5BXN5_9FIRM</name>